<keyword evidence="7" id="KW-0732">Signal</keyword>
<feature type="signal peptide" evidence="7">
    <location>
        <begin position="1"/>
        <end position="26"/>
    </location>
</feature>
<protein>
    <recommendedName>
        <fullName evidence="3">adenosine deaminase</fullName>
        <ecNumber evidence="3">3.5.4.4</ecNumber>
    </recommendedName>
</protein>
<feature type="chain" id="PRO_5045050695" description="adenosine deaminase" evidence="7">
    <location>
        <begin position="27"/>
        <end position="503"/>
    </location>
</feature>
<evidence type="ECO:0000256" key="4">
    <source>
        <dbReference type="ARBA" id="ARBA00022723"/>
    </source>
</evidence>
<organism evidence="9 10">
    <name type="scientific">Caulobacter hibisci</name>
    <dbReference type="NCBI Taxonomy" id="2035993"/>
    <lineage>
        <taxon>Bacteria</taxon>
        <taxon>Pseudomonadati</taxon>
        <taxon>Pseudomonadota</taxon>
        <taxon>Alphaproteobacteria</taxon>
        <taxon>Caulobacterales</taxon>
        <taxon>Caulobacteraceae</taxon>
        <taxon>Caulobacter</taxon>
    </lineage>
</organism>
<dbReference type="InterPro" id="IPR001365">
    <property type="entry name" value="A_deaminase_dom"/>
</dbReference>
<evidence type="ECO:0000256" key="1">
    <source>
        <dbReference type="ARBA" id="ARBA00001947"/>
    </source>
</evidence>
<evidence type="ECO:0000256" key="6">
    <source>
        <dbReference type="ARBA" id="ARBA00022833"/>
    </source>
</evidence>
<keyword evidence="4" id="KW-0479">Metal-binding</keyword>
<dbReference type="InterPro" id="IPR006330">
    <property type="entry name" value="Ado/ade_deaminase"/>
</dbReference>
<sequence>MRARTKWLAGALIGAAGLLTLSPALAAPPAASPEARTSAAFDAALKDRAALRLFLRAMPKGGDLHNHLSGTPYAEDFLAWADADGLCVTTDVQPALASGPCDAPGRKPARGLSKADPGLYARAVNSLSMLNYNPGADGAQASGHDQFFSTFGRFGAVTENNLPAMLAVVREYAAGDRVGYVETSVNPSAVYDLVSKVRGEAWDGDLAKAFAALEPGIPALTAKVRDQMDAAEAEADRRQGCHAQKPRMGACAVVLGYQAFAVRVQAPQVVFAQLTAAFALADADPRFVGVNIVAPEDNPTALADYRLHMRMLAFLHARYPKVKLSLHAGELTLGLVPPRELRFHVREAVEVAGAARIGHGVDIAYEDDARDLLGRMARDKVAVEINLTSNDVILGVKGADHPLHLYRKAGVPVVLSTDDEGVSRIDLTNEYLRAATEQGLTYRDLKAIARDSLEYAFVPGRSLRGAPECAKAGKACEAFLGANPKASLQWKLERDFEAFEATH</sequence>
<evidence type="ECO:0000256" key="3">
    <source>
        <dbReference type="ARBA" id="ARBA00012784"/>
    </source>
</evidence>
<evidence type="ECO:0000313" key="10">
    <source>
        <dbReference type="Proteomes" id="UP000639859"/>
    </source>
</evidence>
<dbReference type="EC" id="3.5.4.4" evidence="3"/>
<comment type="similarity">
    <text evidence="2">Belongs to the metallo-dependent hydrolases superfamily. Adenosine and AMP deaminases family.</text>
</comment>
<proteinExistence type="inferred from homology"/>
<evidence type="ECO:0000256" key="5">
    <source>
        <dbReference type="ARBA" id="ARBA00022801"/>
    </source>
</evidence>
<evidence type="ECO:0000313" key="9">
    <source>
        <dbReference type="EMBL" id="MBI1682741.1"/>
    </source>
</evidence>
<keyword evidence="6" id="KW-0862">Zinc</keyword>
<dbReference type="Gene3D" id="3.20.20.140">
    <property type="entry name" value="Metal-dependent hydrolases"/>
    <property type="match status" value="1"/>
</dbReference>
<evidence type="ECO:0000256" key="2">
    <source>
        <dbReference type="ARBA" id="ARBA00006676"/>
    </source>
</evidence>
<dbReference type="PANTHER" id="PTHR11409">
    <property type="entry name" value="ADENOSINE DEAMINASE"/>
    <property type="match status" value="1"/>
</dbReference>
<comment type="caution">
    <text evidence="9">The sequence shown here is derived from an EMBL/GenBank/DDBJ whole genome shotgun (WGS) entry which is preliminary data.</text>
</comment>
<evidence type="ECO:0000256" key="7">
    <source>
        <dbReference type="SAM" id="SignalP"/>
    </source>
</evidence>
<dbReference type="RefSeq" id="WP_198574691.1">
    <property type="nucleotide sequence ID" value="NZ_JADWOX010000002.1"/>
</dbReference>
<dbReference type="SUPFAM" id="SSF51556">
    <property type="entry name" value="Metallo-dependent hydrolases"/>
    <property type="match status" value="1"/>
</dbReference>
<keyword evidence="5" id="KW-0378">Hydrolase</keyword>
<dbReference type="InterPro" id="IPR032466">
    <property type="entry name" value="Metal_Hydrolase"/>
</dbReference>
<dbReference type="Pfam" id="PF00962">
    <property type="entry name" value="A_deaminase"/>
    <property type="match status" value="1"/>
</dbReference>
<feature type="domain" description="Adenosine deaminase" evidence="8">
    <location>
        <begin position="261"/>
        <end position="460"/>
    </location>
</feature>
<keyword evidence="10" id="KW-1185">Reference proteome</keyword>
<accession>A0ABS0SU17</accession>
<evidence type="ECO:0000259" key="8">
    <source>
        <dbReference type="Pfam" id="PF00962"/>
    </source>
</evidence>
<dbReference type="Proteomes" id="UP000639859">
    <property type="component" value="Unassembled WGS sequence"/>
</dbReference>
<gene>
    <name evidence="9" type="ORF">I4Q42_03570</name>
</gene>
<dbReference type="EMBL" id="JADWOX010000002">
    <property type="protein sequence ID" value="MBI1682741.1"/>
    <property type="molecule type" value="Genomic_DNA"/>
</dbReference>
<reference evidence="9 10" key="1">
    <citation type="submission" date="2020-11" db="EMBL/GenBank/DDBJ databases">
        <title>genome sequence of strain KACC 18849.</title>
        <authorList>
            <person name="Gao J."/>
            <person name="Zhang X."/>
        </authorList>
    </citation>
    <scope>NUCLEOTIDE SEQUENCE [LARGE SCALE GENOMIC DNA]</scope>
    <source>
        <strain evidence="9 10">KACC 18849</strain>
    </source>
</reference>
<dbReference type="PANTHER" id="PTHR11409:SF43">
    <property type="entry name" value="ADENOSINE DEAMINASE"/>
    <property type="match status" value="1"/>
</dbReference>
<comment type="cofactor">
    <cofactor evidence="1">
        <name>Zn(2+)</name>
        <dbReference type="ChEBI" id="CHEBI:29105"/>
    </cofactor>
</comment>
<name>A0ABS0SU17_9CAUL</name>